<feature type="binding site" evidence="4">
    <location>
        <position position="45"/>
    </location>
    <ligand>
        <name>S-adenosyl-L-methionine</name>
        <dbReference type="ChEBI" id="CHEBI:59789"/>
    </ligand>
</feature>
<comment type="function">
    <text evidence="4">Catalyzes the methylation of 5-hydroxyuridine (ho5U) to form 5-methoxyuridine (mo5U) at position 34 in tRNAs.</text>
</comment>
<feature type="binding site" evidence="4">
    <location>
        <position position="75"/>
    </location>
    <ligand>
        <name>S-adenosyl-L-methionine</name>
        <dbReference type="ChEBI" id="CHEBI:59789"/>
    </ligand>
</feature>
<dbReference type="PANTHER" id="PTHR10509:SF14">
    <property type="entry name" value="CAFFEOYL-COA O-METHYLTRANSFERASE 3-RELATED"/>
    <property type="match status" value="1"/>
</dbReference>
<evidence type="ECO:0000256" key="3">
    <source>
        <dbReference type="ARBA" id="ARBA00022691"/>
    </source>
</evidence>
<keyword evidence="4" id="KW-0819">tRNA processing</keyword>
<evidence type="ECO:0000313" key="5">
    <source>
        <dbReference type="EMBL" id="MFD1670573.1"/>
    </source>
</evidence>
<keyword evidence="2 4" id="KW-0808">Transferase</keyword>
<accession>A0ABW4J3T6</accession>
<comment type="similarity">
    <text evidence="4">Belongs to the class I-like SAM-binding methyltransferase superfamily. Cation-dependent O-methyltransferase family.</text>
</comment>
<evidence type="ECO:0000313" key="6">
    <source>
        <dbReference type="Proteomes" id="UP001597267"/>
    </source>
</evidence>
<dbReference type="EMBL" id="JBHTOP010000001">
    <property type="protein sequence ID" value="MFD1670573.1"/>
    <property type="molecule type" value="Genomic_DNA"/>
</dbReference>
<dbReference type="InterPro" id="IPR043675">
    <property type="entry name" value="TrmR_methyltr"/>
</dbReference>
<dbReference type="RefSeq" id="WP_125714701.1">
    <property type="nucleotide sequence ID" value="NZ_JBHTOP010000001.1"/>
</dbReference>
<keyword evidence="6" id="KW-1185">Reference proteome</keyword>
<evidence type="ECO:0000256" key="1">
    <source>
        <dbReference type="ARBA" id="ARBA00022603"/>
    </source>
</evidence>
<comment type="subunit">
    <text evidence="4">Homodimer.</text>
</comment>
<dbReference type="InterPro" id="IPR050362">
    <property type="entry name" value="Cation-dep_OMT"/>
</dbReference>
<sequence>MRNEMMHRPVIDPDVLAFLRQDQQPLSGDLKKLEEHAHAVGNPVIPHETVNFFRVLLKVARPQSILEVGTAIGFSALLMAQNTPASTKITTIDRFDIMIKHAQANFKKFKMTDRIQLLQGDAADILPTLQPSYDFIFLDSAKAKYIDFLPYCLNLLSDTGILLIDDVLQGGTVLQPIEEIKHRHKNIHRNLNALFETVFHDDSLVSSLIPVGDGLLMITKK</sequence>
<dbReference type="PANTHER" id="PTHR10509">
    <property type="entry name" value="O-METHYLTRANSFERASE-RELATED"/>
    <property type="match status" value="1"/>
</dbReference>
<feature type="binding site" evidence="4">
    <location>
        <position position="93"/>
    </location>
    <ligand>
        <name>S-adenosyl-L-methionine</name>
        <dbReference type="ChEBI" id="CHEBI:59789"/>
    </ligand>
</feature>
<gene>
    <name evidence="4" type="primary">trmR</name>
    <name evidence="5" type="ORF">ACFQ5M_00515</name>
</gene>
<evidence type="ECO:0000256" key="2">
    <source>
        <dbReference type="ARBA" id="ARBA00022679"/>
    </source>
</evidence>
<dbReference type="EC" id="2.1.1.-" evidence="4"/>
<dbReference type="HAMAP" id="MF_02217">
    <property type="entry name" value="TrmR_methyltr"/>
    <property type="match status" value="1"/>
</dbReference>
<keyword evidence="3 4" id="KW-0949">S-adenosyl-L-methionine</keyword>
<reference evidence="6" key="1">
    <citation type="journal article" date="2019" name="Int. J. Syst. Evol. Microbiol.">
        <title>The Global Catalogue of Microorganisms (GCM) 10K type strain sequencing project: providing services to taxonomists for standard genome sequencing and annotation.</title>
        <authorList>
            <consortium name="The Broad Institute Genomics Platform"/>
            <consortium name="The Broad Institute Genome Sequencing Center for Infectious Disease"/>
            <person name="Wu L."/>
            <person name="Ma J."/>
        </authorList>
    </citation>
    <scope>NUCLEOTIDE SEQUENCE [LARGE SCALE GENOMIC DNA]</scope>
    <source>
        <strain evidence="6">CCM 8896</strain>
    </source>
</reference>
<proteinExistence type="inferred from homology"/>
<dbReference type="Pfam" id="PF01596">
    <property type="entry name" value="Methyltransf_3"/>
    <property type="match status" value="1"/>
</dbReference>
<comment type="caution">
    <text evidence="5">The sequence shown here is derived from an EMBL/GenBank/DDBJ whole genome shotgun (WGS) entry which is preliminary data.</text>
</comment>
<name>A0ABW4J3T6_9LACO</name>
<keyword evidence="1 4" id="KW-0489">Methyltransferase</keyword>
<protein>
    <recommendedName>
        <fullName evidence="4">tRNA 5-hydroxyuridine methyltransferase</fullName>
        <ecNumber evidence="4">2.1.1.-</ecNumber>
    </recommendedName>
    <alternativeName>
        <fullName evidence="4">ho5U methyltransferase</fullName>
    </alternativeName>
</protein>
<comment type="caution">
    <text evidence="4">Lacks conserved residue(s) required for the propagation of feature annotation.</text>
</comment>
<dbReference type="Proteomes" id="UP001597267">
    <property type="component" value="Unassembled WGS sequence"/>
</dbReference>
<dbReference type="GO" id="GO:0032259">
    <property type="term" value="P:methylation"/>
    <property type="evidence" value="ECO:0007669"/>
    <property type="project" value="UniProtKB-KW"/>
</dbReference>
<feature type="binding site" evidence="4">
    <location>
        <begin position="121"/>
        <end position="122"/>
    </location>
    <ligand>
        <name>S-adenosyl-L-methionine</name>
        <dbReference type="ChEBI" id="CHEBI:59789"/>
    </ligand>
</feature>
<dbReference type="GO" id="GO:0008168">
    <property type="term" value="F:methyltransferase activity"/>
    <property type="evidence" value="ECO:0007669"/>
    <property type="project" value="UniProtKB-KW"/>
</dbReference>
<comment type="catalytic activity">
    <reaction evidence="4">
        <text>5-hydroxyuridine(34) in tRNA + S-adenosyl-L-methionine = 5-methoxyuridine(34) in tRNA + S-adenosyl-L-homocysteine + H(+)</text>
        <dbReference type="Rhea" id="RHEA:60524"/>
        <dbReference type="Rhea" id="RHEA-COMP:13381"/>
        <dbReference type="Rhea" id="RHEA-COMP:15591"/>
        <dbReference type="ChEBI" id="CHEBI:15378"/>
        <dbReference type="ChEBI" id="CHEBI:57856"/>
        <dbReference type="ChEBI" id="CHEBI:59789"/>
        <dbReference type="ChEBI" id="CHEBI:136877"/>
        <dbReference type="ChEBI" id="CHEBI:143860"/>
    </reaction>
</comment>
<dbReference type="CDD" id="cd02440">
    <property type="entry name" value="AdoMet_MTases"/>
    <property type="match status" value="1"/>
</dbReference>
<evidence type="ECO:0000256" key="4">
    <source>
        <dbReference type="HAMAP-Rule" id="MF_02217"/>
    </source>
</evidence>
<dbReference type="PROSITE" id="PS51682">
    <property type="entry name" value="SAM_OMT_I"/>
    <property type="match status" value="1"/>
</dbReference>
<dbReference type="InterPro" id="IPR002935">
    <property type="entry name" value="SAM_O-MeTrfase"/>
</dbReference>
<dbReference type="SUPFAM" id="SSF53335">
    <property type="entry name" value="S-adenosyl-L-methionine-dependent methyltransferases"/>
    <property type="match status" value="1"/>
</dbReference>
<dbReference type="InterPro" id="IPR029063">
    <property type="entry name" value="SAM-dependent_MTases_sf"/>
</dbReference>
<organism evidence="5 6">
    <name type="scientific">Agrilactobacillus yilanensis</name>
    <dbReference type="NCBI Taxonomy" id="2485997"/>
    <lineage>
        <taxon>Bacteria</taxon>
        <taxon>Bacillati</taxon>
        <taxon>Bacillota</taxon>
        <taxon>Bacilli</taxon>
        <taxon>Lactobacillales</taxon>
        <taxon>Lactobacillaceae</taxon>
        <taxon>Agrilactobacillus</taxon>
    </lineage>
</organism>
<dbReference type="Gene3D" id="3.40.50.150">
    <property type="entry name" value="Vaccinia Virus protein VP39"/>
    <property type="match status" value="1"/>
</dbReference>
<feature type="binding site" evidence="4">
    <location>
        <position position="139"/>
    </location>
    <ligand>
        <name>S-adenosyl-L-methionine</name>
        <dbReference type="ChEBI" id="CHEBI:59789"/>
    </ligand>
</feature>